<feature type="region of interest" description="Disordered" evidence="1">
    <location>
        <begin position="43"/>
        <end position="76"/>
    </location>
</feature>
<proteinExistence type="predicted"/>
<dbReference type="HOGENOM" id="CLU_902468_0_0_4"/>
<evidence type="ECO:0000256" key="1">
    <source>
        <dbReference type="SAM" id="MobiDB-lite"/>
    </source>
</evidence>
<organism evidence="2 3">
    <name type="scientific">Herbaspirillum seropedicae (strain SmR1)</name>
    <dbReference type="NCBI Taxonomy" id="757424"/>
    <lineage>
        <taxon>Bacteria</taxon>
        <taxon>Pseudomonadati</taxon>
        <taxon>Pseudomonadota</taxon>
        <taxon>Betaproteobacteria</taxon>
        <taxon>Burkholderiales</taxon>
        <taxon>Oxalobacteraceae</taxon>
        <taxon>Herbaspirillum</taxon>
    </lineage>
</organism>
<keyword evidence="3" id="KW-1185">Reference proteome</keyword>
<dbReference type="Proteomes" id="UP000000329">
    <property type="component" value="Chromosome"/>
</dbReference>
<protein>
    <submittedName>
        <fullName evidence="2">Uncharacterized protein</fullName>
    </submittedName>
</protein>
<accession>D8IWH0</accession>
<reference evidence="2 3" key="1">
    <citation type="submission" date="2010-04" db="EMBL/GenBank/DDBJ databases">
        <title>The genome of Herbaspirillum seropedicae SmR1, an endophytic, nitrogen-fixing, plant-growth promoting beta-Proteobacteria.</title>
        <authorList>
            <person name="Pedrosa F.O."/>
            <person name="Monteiro R.A."/>
            <person name="Wassem R."/>
            <person name="Cruz L.M."/>
            <person name="Ayub R.A."/>
            <person name="Colauto N.B."/>
            <person name="Fernandez M.A."/>
            <person name="Fungaro M.H.P."/>
            <person name="Grisard E.C."/>
            <person name="Hungria M."/>
            <person name="Madeira H.M.F."/>
            <person name="Nodari R.O."/>
            <person name="Osaku C.A."/>
            <person name="Petzl-Erler M.L."/>
            <person name="Terenzi H."/>
            <person name="Vieira L.G.E."/>
            <person name="Almeida M.I.M."/>
            <person name="Alves L.R."/>
            <person name="Arantes O.M.N."/>
            <person name="Balsanelli E."/>
            <person name="Barcellos F.G."/>
            <person name="Baura V.A."/>
            <person name="Binde D.R."/>
            <person name="Campo R.J."/>
            <person name="Chubatsu L.S."/>
            <person name="Chueire L.M.O."/>
            <person name="Ciferri R.R."/>
            <person name="Correa L.C."/>
            <person name="da Conceicao Silva J.L."/>
            <person name="Dabul A.N.G."/>
            <person name="Dambros B.P."/>
            <person name="Faoro H."/>
            <person name="Favetti A."/>
            <person name="Friedermann G."/>
            <person name="Furlaneto M.C."/>
            <person name="Gasques L.S."/>
            <person name="Gimenes C.C.T."/>
            <person name="Gioppo N.M.R."/>
            <person name="Glienke-Blanco C."/>
            <person name="Godoy L.P."/>
            <person name="Guerra M.P."/>
            <person name="Karp S."/>
            <person name="Kava-Cordeiro V."/>
            <person name="Margarido V.P."/>
            <person name="Mathioni S.M."/>
            <person name="Menck-Soares M.A."/>
            <person name="Murace N.K."/>
            <person name="Nicolas M.F."/>
            <person name="Oliveira C.E.C."/>
            <person name="Pagnan N.A.B."/>
            <person name="Pamphile J.A."/>
            <person name="Patussi E.V."/>
            <person name="Pereira L.F.P."/>
            <person name="Pereira-Ferrari L."/>
            <person name="Pinto F.G.S."/>
            <person name="Precoma C."/>
            <person name="Prioli A.J."/>
            <person name="Prioli S.M.A.P."/>
            <person name="Raittz R.T."/>
            <person name="Ramos H.J.O."/>
            <person name="Ribeiro E.M.S.F."/>
            <person name="Rigo L.U."/>
            <person name="Rocha C.L.M.S.C."/>
            <person name="Rocha S.N."/>
            <person name="Santos K."/>
            <person name="Satori D."/>
            <person name="Silva A.G."/>
            <person name="Simao R.C.G."/>
            <person name="Soares M.A.M."/>
            <person name="Souza E.M."/>
            <person name="Steffens M.B.R."/>
            <person name="Steindel M."/>
            <person name="Tadra-Sfeir M.Z."/>
            <person name="Takahashi E.K."/>
            <person name="Torres R.A."/>
            <person name="Valle J.S."/>
            <person name="Vernal J.I."/>
            <person name="Vilas-Boas L.A."/>
            <person name="Watanabe M.A.E."/>
            <person name="Weiss V.A."/>
            <person name="Yates M.A."/>
            <person name="Souza E.M."/>
        </authorList>
    </citation>
    <scope>NUCLEOTIDE SEQUENCE [LARGE SCALE GENOMIC DNA]</scope>
    <source>
        <strain evidence="2 3">SmR1</strain>
    </source>
</reference>
<dbReference type="EMBL" id="CP002039">
    <property type="protein sequence ID" value="ADJ63990.1"/>
    <property type="molecule type" value="Genomic_DNA"/>
</dbReference>
<sequence length="308" mass="33147">MAPDYTVSALRTSVPRASFSSYGPAPARMFRAYVSSAHVPRAADGSAQPVPAPLPGSGSPVRWDGRPARPDGRSCRYRRARNGVGRPARLLHHARADRPCPGAVSPASHRPLVPLVGAPARRPPGWRCGRDRRPSHPAEWQCAGPKNGWNQICPCGYPAQKTGAQWVRRTAGNVSLTVGLPFAVLAGRDRQFHCCASGLAWPALRSILSLCIIDGILIGSLSIRFAAPFDQFIVAMSRQTGRARLPKQAAPGRLHGMHELTDAQRVLSPHGATAPPPPGTCRADGLCECHDLRATPWMSPIGRHRIDL</sequence>
<feature type="compositionally biased region" description="Basic and acidic residues" evidence="1">
    <location>
        <begin position="63"/>
        <end position="74"/>
    </location>
</feature>
<dbReference type="STRING" id="757424.Hsero_2491"/>
<evidence type="ECO:0000313" key="3">
    <source>
        <dbReference type="Proteomes" id="UP000000329"/>
    </source>
</evidence>
<gene>
    <name evidence="2" type="ordered locus">Hsero_2491</name>
</gene>
<name>D8IWH0_HERSS</name>
<dbReference type="AlphaFoldDB" id="D8IWH0"/>
<evidence type="ECO:0000313" key="2">
    <source>
        <dbReference type="EMBL" id="ADJ63990.1"/>
    </source>
</evidence>
<dbReference type="KEGG" id="hse:Hsero_2491"/>